<reference evidence="2 3" key="1">
    <citation type="submission" date="2023-09" db="EMBL/GenBank/DDBJ databases">
        <title>Pangenome analysis of Batrachochytrium dendrobatidis and related Chytrids.</title>
        <authorList>
            <person name="Yacoub M.N."/>
            <person name="Stajich J.E."/>
            <person name="James T.Y."/>
        </authorList>
    </citation>
    <scope>NUCLEOTIDE SEQUENCE [LARGE SCALE GENOMIC DNA]</scope>
    <source>
        <strain evidence="2 3">JEL0888</strain>
    </source>
</reference>
<dbReference type="EMBL" id="JADGIZ020000058">
    <property type="protein sequence ID" value="KAL2912766.1"/>
    <property type="molecule type" value="Genomic_DNA"/>
</dbReference>
<organism evidence="2 3">
    <name type="scientific">Polyrhizophydium stewartii</name>
    <dbReference type="NCBI Taxonomy" id="2732419"/>
    <lineage>
        <taxon>Eukaryota</taxon>
        <taxon>Fungi</taxon>
        <taxon>Fungi incertae sedis</taxon>
        <taxon>Chytridiomycota</taxon>
        <taxon>Chytridiomycota incertae sedis</taxon>
        <taxon>Chytridiomycetes</taxon>
        <taxon>Rhizophydiales</taxon>
        <taxon>Rhizophydiales incertae sedis</taxon>
        <taxon>Polyrhizophydium</taxon>
    </lineage>
</organism>
<feature type="compositionally biased region" description="Basic and acidic residues" evidence="1">
    <location>
        <begin position="466"/>
        <end position="481"/>
    </location>
</feature>
<gene>
    <name evidence="2" type="primary">CHMP7</name>
    <name evidence="2" type="ORF">HK105_207758</name>
</gene>
<evidence type="ECO:0000313" key="3">
    <source>
        <dbReference type="Proteomes" id="UP001527925"/>
    </source>
</evidence>
<keyword evidence="3" id="KW-1185">Reference proteome</keyword>
<dbReference type="PANTHER" id="PTHR22761:SF96">
    <property type="entry name" value="BCDNA.GH08385"/>
    <property type="match status" value="1"/>
</dbReference>
<sequence>MQAFLATLPEYSSRDKLSFLFAEFPAERTAANSTSFDSALGFWAGAVQAATARGLLLAATDHGPSALACQCMQLHRRFAAHGMAPLGMDTVLTALVASGAWVRLEDFMAGERSAAAWLVNTLMIAPLSWTLGKLVGTRPKPPTETRQILVCKQLVSAAAEAVMDHLDKTSAFSTDRIMDLADFESLCNASGAFQQPVSALDMRLVLKHLKSDGRAAFELAEAADAAKRGERRGDVIKMAAGRRRDANLGVSETDRGVVTIKATIRTLAAQTAKMDERIQELDQQTRKALTSKLRVRALALLRQRKAVEAASGQRMSSLETLEGILRKIQGSETEAEILSAFDSGTAVLRSLVSDKNLSVERVEATMADLADALAEAADTEQAFEAGKTAVLDAHGVQVDDGELEAELDALMERDRVSQLEGRLADLSVAAEAVPASKETEMDPAGDVVAGTAERVAQDGDAGASADKQRDKKEPKREMVAA</sequence>
<protein>
    <submittedName>
        <fullName evidence="2">Charged multivesicular body protein 7</fullName>
    </submittedName>
</protein>
<comment type="caution">
    <text evidence="2">The sequence shown here is derived from an EMBL/GenBank/DDBJ whole genome shotgun (WGS) entry which is preliminary data.</text>
</comment>
<evidence type="ECO:0000256" key="1">
    <source>
        <dbReference type="SAM" id="MobiDB-lite"/>
    </source>
</evidence>
<dbReference type="PANTHER" id="PTHR22761">
    <property type="entry name" value="CHARGED MULTIVESICULAR BODY PROTEIN"/>
    <property type="match status" value="1"/>
</dbReference>
<accession>A0ABR4MZZ6</accession>
<dbReference type="Pfam" id="PF03357">
    <property type="entry name" value="Snf7"/>
    <property type="match status" value="1"/>
</dbReference>
<dbReference type="Pfam" id="PF25880">
    <property type="entry name" value="WHD_CHMP7_1st"/>
    <property type="match status" value="1"/>
</dbReference>
<feature type="region of interest" description="Disordered" evidence="1">
    <location>
        <begin position="433"/>
        <end position="481"/>
    </location>
</feature>
<dbReference type="Proteomes" id="UP001527925">
    <property type="component" value="Unassembled WGS sequence"/>
</dbReference>
<proteinExistence type="predicted"/>
<name>A0ABR4MZZ6_9FUNG</name>
<dbReference type="InterPro" id="IPR005024">
    <property type="entry name" value="Snf7_fam"/>
</dbReference>
<evidence type="ECO:0000313" key="2">
    <source>
        <dbReference type="EMBL" id="KAL2912766.1"/>
    </source>
</evidence>